<dbReference type="Proteomes" id="UP000274822">
    <property type="component" value="Unassembled WGS sequence"/>
</dbReference>
<accession>A0A433QQ45</accession>
<gene>
    <name evidence="1" type="ORF">BC938DRAFT_476787</name>
</gene>
<organism evidence="1 2">
    <name type="scientific">Jimgerdemannia flammicorona</name>
    <dbReference type="NCBI Taxonomy" id="994334"/>
    <lineage>
        <taxon>Eukaryota</taxon>
        <taxon>Fungi</taxon>
        <taxon>Fungi incertae sedis</taxon>
        <taxon>Mucoromycota</taxon>
        <taxon>Mucoromycotina</taxon>
        <taxon>Endogonomycetes</taxon>
        <taxon>Endogonales</taxon>
        <taxon>Endogonaceae</taxon>
        <taxon>Jimgerdemannia</taxon>
    </lineage>
</organism>
<sequence length="134" mass="15127">HWRNTDQVRFRIVAQTLGSLTNTKFGIVSSALLIHYDGINFVTQNRSSALDIIHFVKEHASLRTTLAGIDVLIKRHHSQASIKIDYVDFERIYVVKFHILATVDLGDSGDENEESLMQLVHSSFAGKMMSTDLL</sequence>
<dbReference type="EMBL" id="RBNJ01002496">
    <property type="protein sequence ID" value="RUS31906.1"/>
    <property type="molecule type" value="Genomic_DNA"/>
</dbReference>
<dbReference type="AlphaFoldDB" id="A0A433QQ45"/>
<name>A0A433QQ45_9FUNG</name>
<evidence type="ECO:0000313" key="1">
    <source>
        <dbReference type="EMBL" id="RUS31906.1"/>
    </source>
</evidence>
<evidence type="ECO:0000313" key="2">
    <source>
        <dbReference type="Proteomes" id="UP000274822"/>
    </source>
</evidence>
<comment type="caution">
    <text evidence="1">The sequence shown here is derived from an EMBL/GenBank/DDBJ whole genome shotgun (WGS) entry which is preliminary data.</text>
</comment>
<keyword evidence="2" id="KW-1185">Reference proteome</keyword>
<protein>
    <submittedName>
        <fullName evidence="1">Uncharacterized protein</fullName>
    </submittedName>
</protein>
<feature type="non-terminal residue" evidence="1">
    <location>
        <position position="1"/>
    </location>
</feature>
<reference evidence="1 2" key="1">
    <citation type="journal article" date="2018" name="New Phytol.">
        <title>Phylogenomics of Endogonaceae and evolution of mycorrhizas within Mucoromycota.</title>
        <authorList>
            <person name="Chang Y."/>
            <person name="Desiro A."/>
            <person name="Na H."/>
            <person name="Sandor L."/>
            <person name="Lipzen A."/>
            <person name="Clum A."/>
            <person name="Barry K."/>
            <person name="Grigoriev I.V."/>
            <person name="Martin F.M."/>
            <person name="Stajich J.E."/>
            <person name="Smith M.E."/>
            <person name="Bonito G."/>
            <person name="Spatafora J.W."/>
        </authorList>
    </citation>
    <scope>NUCLEOTIDE SEQUENCE [LARGE SCALE GENOMIC DNA]</scope>
    <source>
        <strain evidence="1 2">AD002</strain>
    </source>
</reference>
<proteinExistence type="predicted"/>